<name>X0Y0Z2_9ZZZZ</name>
<dbReference type="Gene3D" id="3.40.50.300">
    <property type="entry name" value="P-loop containing nucleotide triphosphate hydrolases"/>
    <property type="match status" value="1"/>
</dbReference>
<comment type="caution">
    <text evidence="2">The sequence shown here is derived from an EMBL/GenBank/DDBJ whole genome shotgun (WGS) entry which is preliminary data.</text>
</comment>
<gene>
    <name evidence="2" type="ORF">S01H1_77198</name>
</gene>
<dbReference type="SUPFAM" id="SSF52540">
    <property type="entry name" value="P-loop containing nucleoside triphosphate hydrolases"/>
    <property type="match status" value="1"/>
</dbReference>
<dbReference type="PANTHER" id="PTHR42714">
    <property type="entry name" value="TRNA MODIFICATION GTPASE GTPBP3"/>
    <property type="match status" value="1"/>
</dbReference>
<dbReference type="Pfam" id="PF01926">
    <property type="entry name" value="MMR_HSR1"/>
    <property type="match status" value="1"/>
</dbReference>
<dbReference type="GO" id="GO:0002098">
    <property type="term" value="P:tRNA wobble uridine modification"/>
    <property type="evidence" value="ECO:0007669"/>
    <property type="project" value="TreeGrafter"/>
</dbReference>
<feature type="domain" description="G" evidence="1">
    <location>
        <begin position="25"/>
        <end position="166"/>
    </location>
</feature>
<dbReference type="EMBL" id="BARS01051871">
    <property type="protein sequence ID" value="GAG49469.1"/>
    <property type="molecule type" value="Genomic_DNA"/>
</dbReference>
<proteinExistence type="predicted"/>
<evidence type="ECO:0000259" key="1">
    <source>
        <dbReference type="Pfam" id="PF01926"/>
    </source>
</evidence>
<dbReference type="AlphaFoldDB" id="X0Y0Z2"/>
<protein>
    <recommendedName>
        <fullName evidence="1">G domain-containing protein</fullName>
    </recommendedName>
</protein>
<accession>X0Y0Z2</accession>
<dbReference type="GO" id="GO:0005525">
    <property type="term" value="F:GTP binding"/>
    <property type="evidence" value="ECO:0007669"/>
    <property type="project" value="InterPro"/>
</dbReference>
<dbReference type="InterPro" id="IPR006073">
    <property type="entry name" value="GTP-bd"/>
</dbReference>
<reference evidence="2" key="1">
    <citation type="journal article" date="2014" name="Front. Microbiol.">
        <title>High frequency of phylogenetically diverse reductive dehalogenase-homologous genes in deep subseafloor sedimentary metagenomes.</title>
        <authorList>
            <person name="Kawai M."/>
            <person name="Futagami T."/>
            <person name="Toyoda A."/>
            <person name="Takaki Y."/>
            <person name="Nishi S."/>
            <person name="Hori S."/>
            <person name="Arai W."/>
            <person name="Tsubouchi T."/>
            <person name="Morono Y."/>
            <person name="Uchiyama I."/>
            <person name="Ito T."/>
            <person name="Fujiyama A."/>
            <person name="Inagaki F."/>
            <person name="Takami H."/>
        </authorList>
    </citation>
    <scope>NUCLEOTIDE SEQUENCE</scope>
    <source>
        <strain evidence="2">Expedition CK06-06</strain>
    </source>
</reference>
<dbReference type="GO" id="GO:0030488">
    <property type="term" value="P:tRNA methylation"/>
    <property type="evidence" value="ECO:0007669"/>
    <property type="project" value="TreeGrafter"/>
</dbReference>
<sequence>MKIFKNFTKRIFSIFFRKQKEVSLGFYGPPNAGKTSLANRICKDWTGEEIGKVSKIPHETRQVQFKEEVEIKYKEKSLKFKLIDTPGIATKIDYEDFMKAKLKKKAAQKRAKEATQGVIEAIKWLDDMDAVVVVVDSTKNPYSQVNITIVGNLVARKIPVMVVANKIDLKKSDVKRVEAAFPEYEV</sequence>
<dbReference type="PANTHER" id="PTHR42714:SF2">
    <property type="entry name" value="TRNA MODIFICATION GTPASE GTPBP3, MITOCHONDRIAL"/>
    <property type="match status" value="1"/>
</dbReference>
<dbReference type="GO" id="GO:0005737">
    <property type="term" value="C:cytoplasm"/>
    <property type="evidence" value="ECO:0007669"/>
    <property type="project" value="TreeGrafter"/>
</dbReference>
<feature type="non-terminal residue" evidence="2">
    <location>
        <position position="186"/>
    </location>
</feature>
<evidence type="ECO:0000313" key="2">
    <source>
        <dbReference type="EMBL" id="GAG49469.1"/>
    </source>
</evidence>
<dbReference type="InterPro" id="IPR027417">
    <property type="entry name" value="P-loop_NTPase"/>
</dbReference>
<organism evidence="2">
    <name type="scientific">marine sediment metagenome</name>
    <dbReference type="NCBI Taxonomy" id="412755"/>
    <lineage>
        <taxon>unclassified sequences</taxon>
        <taxon>metagenomes</taxon>
        <taxon>ecological metagenomes</taxon>
    </lineage>
</organism>